<protein>
    <submittedName>
        <fullName evidence="2">Serine hydrolase</fullName>
    </submittedName>
</protein>
<dbReference type="Proteomes" id="UP000475545">
    <property type="component" value="Unassembled WGS sequence"/>
</dbReference>
<evidence type="ECO:0000313" key="2">
    <source>
        <dbReference type="EMBL" id="MXP23559.1"/>
    </source>
</evidence>
<dbReference type="EMBL" id="WMBR01000006">
    <property type="protein sequence ID" value="MXP23559.1"/>
    <property type="molecule type" value="Genomic_DNA"/>
</dbReference>
<dbReference type="AlphaFoldDB" id="A0A6L7GU82"/>
<dbReference type="InterPro" id="IPR001466">
    <property type="entry name" value="Beta-lactam-related"/>
</dbReference>
<comment type="caution">
    <text evidence="2">The sequence shown here is derived from an EMBL/GenBank/DDBJ whole genome shotgun (WGS) entry which is preliminary data.</text>
</comment>
<dbReference type="SUPFAM" id="SSF56601">
    <property type="entry name" value="beta-lactamase/transpeptidase-like"/>
    <property type="match status" value="1"/>
</dbReference>
<dbReference type="PANTHER" id="PTHR46825">
    <property type="entry name" value="D-ALANYL-D-ALANINE-CARBOXYPEPTIDASE/ENDOPEPTIDASE AMPH"/>
    <property type="match status" value="1"/>
</dbReference>
<organism evidence="2 3">
    <name type="scientific">Gordonia mangrovi</name>
    <dbReference type="NCBI Taxonomy" id="2665643"/>
    <lineage>
        <taxon>Bacteria</taxon>
        <taxon>Bacillati</taxon>
        <taxon>Actinomycetota</taxon>
        <taxon>Actinomycetes</taxon>
        <taxon>Mycobacteriales</taxon>
        <taxon>Gordoniaceae</taxon>
        <taxon>Gordonia</taxon>
    </lineage>
</organism>
<dbReference type="Gene3D" id="3.40.710.10">
    <property type="entry name" value="DD-peptidase/beta-lactamase superfamily"/>
    <property type="match status" value="1"/>
</dbReference>
<name>A0A6L7GU82_9ACTN</name>
<proteinExistence type="predicted"/>
<dbReference type="GO" id="GO:0016787">
    <property type="term" value="F:hydrolase activity"/>
    <property type="evidence" value="ECO:0007669"/>
    <property type="project" value="UniProtKB-KW"/>
</dbReference>
<sequence>MAIAVLVAACGSEGGTVESSSSSVASADPAKADEIVRIVEDVMANKHLNAAIVRVTVDGREVITQAFGESMTGVPATTDMHFRNGAVAISYVAAVLLQLVDEGAVALDDTIEAWVPQIPNSDKVTLGQLATMTSGYQDYILGNDAFNDAEYANPFRAWTTDELLAFAVDKPLYYEPGTNWNYAHTNYVILGLALEEITGTSVAELIDERILEPLELTNTQADLTATIPEPTLHAFTSERREFFDIAPTAPFYEESTYWNPSWTITHGAIQTSNIYDVEATASKLFAGQTLSPESHQAMVSTRLRGQTSALPGCPTCRPMNEQYTYGMGVAIAGDWILQNPLFSGYAAVTGYLPSQKVAIAVAVTYLPEAFGPDGSYDNGGNTIFSRVGALMAPEDAPPLPRD</sequence>
<dbReference type="InterPro" id="IPR050491">
    <property type="entry name" value="AmpC-like"/>
</dbReference>
<dbReference type="InterPro" id="IPR012338">
    <property type="entry name" value="Beta-lactam/transpept-like"/>
</dbReference>
<keyword evidence="3" id="KW-1185">Reference proteome</keyword>
<keyword evidence="2" id="KW-0378">Hydrolase</keyword>
<dbReference type="PANTHER" id="PTHR46825:SF7">
    <property type="entry name" value="D-ALANYL-D-ALANINE CARBOXYPEPTIDASE"/>
    <property type="match status" value="1"/>
</dbReference>
<accession>A0A6L7GU82</accession>
<dbReference type="Pfam" id="PF00144">
    <property type="entry name" value="Beta-lactamase"/>
    <property type="match status" value="1"/>
</dbReference>
<evidence type="ECO:0000259" key="1">
    <source>
        <dbReference type="Pfam" id="PF00144"/>
    </source>
</evidence>
<feature type="domain" description="Beta-lactamase-related" evidence="1">
    <location>
        <begin position="37"/>
        <end position="368"/>
    </location>
</feature>
<reference evidence="2 3" key="1">
    <citation type="submission" date="2019-11" db="EMBL/GenBank/DDBJ databases">
        <title>Gordonia sp. nov., a novel actinobacterium isolated from mangrove soil in Hainan.</title>
        <authorList>
            <person name="Huang X."/>
            <person name="Xie Y."/>
            <person name="Chu X."/>
            <person name="Xiao K."/>
        </authorList>
    </citation>
    <scope>NUCLEOTIDE SEQUENCE [LARGE SCALE GENOMIC DNA]</scope>
    <source>
        <strain evidence="2 3">HNM0687</strain>
    </source>
</reference>
<evidence type="ECO:0000313" key="3">
    <source>
        <dbReference type="Proteomes" id="UP000475545"/>
    </source>
</evidence>
<gene>
    <name evidence="2" type="ORF">GIY30_19655</name>
</gene>